<evidence type="ECO:0000256" key="8">
    <source>
        <dbReference type="ARBA" id="ARBA00022630"/>
    </source>
</evidence>
<dbReference type="NCBIfam" id="NF009805">
    <property type="entry name" value="PRK13289.1"/>
    <property type="match status" value="1"/>
</dbReference>
<dbReference type="GO" id="GO:0009636">
    <property type="term" value="P:response to toxic substance"/>
    <property type="evidence" value="ECO:0007669"/>
    <property type="project" value="UniProtKB-KW"/>
</dbReference>
<evidence type="ECO:0000256" key="1">
    <source>
        <dbReference type="ARBA" id="ARBA00001970"/>
    </source>
</evidence>
<keyword evidence="7 18" id="KW-0561">Oxygen transport</keyword>
<dbReference type="InterPro" id="IPR008333">
    <property type="entry name" value="Cbr1-like_FAD-bd_dom"/>
</dbReference>
<evidence type="ECO:0000256" key="9">
    <source>
        <dbReference type="ARBA" id="ARBA00022723"/>
    </source>
</evidence>
<evidence type="ECO:0000256" key="18">
    <source>
        <dbReference type="RuleBase" id="RU000356"/>
    </source>
</evidence>
<keyword evidence="6 18" id="KW-0349">Heme</keyword>
<evidence type="ECO:0000256" key="5">
    <source>
        <dbReference type="ARBA" id="ARBA00022575"/>
    </source>
</evidence>
<keyword evidence="11" id="KW-0521">NADP</keyword>
<evidence type="ECO:0000256" key="17">
    <source>
        <dbReference type="ARBA" id="ARBA00049433"/>
    </source>
</evidence>
<keyword evidence="18" id="KW-0813">Transport</keyword>
<reference evidence="21 22" key="1">
    <citation type="submission" date="2020-08" db="EMBL/GenBank/DDBJ databases">
        <title>Genomic Encyclopedia of Type Strains, Phase IV (KMG-IV): sequencing the most valuable type-strain genomes for metagenomic binning, comparative biology and taxonomic classification.</title>
        <authorList>
            <person name="Goeker M."/>
        </authorList>
    </citation>
    <scope>NUCLEOTIDE SEQUENCE [LARGE SCALE GENOMIC DNA]</scope>
    <source>
        <strain evidence="21 22">DSM 26944</strain>
    </source>
</reference>
<dbReference type="GO" id="GO:0071949">
    <property type="term" value="F:FAD binding"/>
    <property type="evidence" value="ECO:0007669"/>
    <property type="project" value="TreeGrafter"/>
</dbReference>
<dbReference type="Proteomes" id="UP000555546">
    <property type="component" value="Unassembled WGS sequence"/>
</dbReference>
<dbReference type="SUPFAM" id="SSF63380">
    <property type="entry name" value="Riboflavin synthase domain-like"/>
    <property type="match status" value="1"/>
</dbReference>
<evidence type="ECO:0000313" key="22">
    <source>
        <dbReference type="Proteomes" id="UP000555546"/>
    </source>
</evidence>
<comment type="cofactor">
    <cofactor evidence="1">
        <name>heme b</name>
        <dbReference type="ChEBI" id="CHEBI:60344"/>
    </cofactor>
</comment>
<dbReference type="PROSITE" id="PS51384">
    <property type="entry name" value="FAD_FR"/>
    <property type="match status" value="1"/>
</dbReference>
<dbReference type="Pfam" id="PF00970">
    <property type="entry name" value="FAD_binding_6"/>
    <property type="match status" value="1"/>
</dbReference>
<dbReference type="GO" id="GO:0020037">
    <property type="term" value="F:heme binding"/>
    <property type="evidence" value="ECO:0007669"/>
    <property type="project" value="InterPro"/>
</dbReference>
<dbReference type="Gene3D" id="2.40.30.10">
    <property type="entry name" value="Translation factors"/>
    <property type="match status" value="1"/>
</dbReference>
<evidence type="ECO:0000256" key="12">
    <source>
        <dbReference type="ARBA" id="ARBA00023002"/>
    </source>
</evidence>
<evidence type="ECO:0000256" key="13">
    <source>
        <dbReference type="ARBA" id="ARBA00023004"/>
    </source>
</evidence>
<evidence type="ECO:0000256" key="15">
    <source>
        <dbReference type="ARBA" id="ARBA00025094"/>
    </source>
</evidence>
<evidence type="ECO:0000256" key="6">
    <source>
        <dbReference type="ARBA" id="ARBA00022617"/>
    </source>
</evidence>
<comment type="function">
    <text evidence="15">Is involved in NO detoxification in an aerobic process, termed nitric oxide dioxygenase (NOD) reaction that utilizes O(2) and NAD(P)H to convert NO to nitrate, which protects the bacterium from various noxious nitrogen compounds. Therefore, plays a central role in the inducible response to nitrosative stress.</text>
</comment>
<dbReference type="InterPro" id="IPR012292">
    <property type="entry name" value="Globin/Proto"/>
</dbReference>
<keyword evidence="5" id="KW-0216">Detoxification</keyword>
<dbReference type="InterPro" id="IPR000971">
    <property type="entry name" value="Globin"/>
</dbReference>
<dbReference type="GO" id="GO:0071500">
    <property type="term" value="P:cellular response to nitrosative stress"/>
    <property type="evidence" value="ECO:0007669"/>
    <property type="project" value="TreeGrafter"/>
</dbReference>
<dbReference type="Gene3D" id="3.40.50.80">
    <property type="entry name" value="Nucleotide-binding domain of ferredoxin-NADP reductase (FNR) module"/>
    <property type="match status" value="1"/>
</dbReference>
<dbReference type="SUPFAM" id="SSF52343">
    <property type="entry name" value="Ferredoxin reductase-like, C-terminal NADP-linked domain"/>
    <property type="match status" value="1"/>
</dbReference>
<dbReference type="Gene3D" id="1.10.490.10">
    <property type="entry name" value="Globins"/>
    <property type="match status" value="1"/>
</dbReference>
<dbReference type="InterPro" id="IPR017927">
    <property type="entry name" value="FAD-bd_FR_type"/>
</dbReference>
<name>A0A7W9B1N3_9HYPH</name>
<proteinExistence type="inferred from homology"/>
<comment type="cofactor">
    <cofactor evidence="2">
        <name>FAD</name>
        <dbReference type="ChEBI" id="CHEBI:57692"/>
    </cofactor>
</comment>
<dbReference type="AlphaFoldDB" id="A0A7W9B1N3"/>
<dbReference type="EC" id="1.14.12.17" evidence="4"/>
<dbReference type="CDD" id="cd06184">
    <property type="entry name" value="flavohem_like_fad_nad_binding"/>
    <property type="match status" value="1"/>
</dbReference>
<dbReference type="InterPro" id="IPR039261">
    <property type="entry name" value="FNR_nucleotide-bd"/>
</dbReference>
<dbReference type="Pfam" id="PF00175">
    <property type="entry name" value="NAD_binding_1"/>
    <property type="match status" value="1"/>
</dbReference>
<evidence type="ECO:0000256" key="3">
    <source>
        <dbReference type="ARBA" id="ARBA00006401"/>
    </source>
</evidence>
<accession>A0A7W9B1N3</accession>
<dbReference type="RefSeq" id="WP_183658443.1">
    <property type="nucleotide sequence ID" value="NZ_JACIJG010000039.1"/>
</dbReference>
<organism evidence="21 22">
    <name type="scientific">Brucella daejeonensis</name>
    <dbReference type="NCBI Taxonomy" id="659015"/>
    <lineage>
        <taxon>Bacteria</taxon>
        <taxon>Pseudomonadati</taxon>
        <taxon>Pseudomonadota</taxon>
        <taxon>Alphaproteobacteria</taxon>
        <taxon>Hyphomicrobiales</taxon>
        <taxon>Brucellaceae</taxon>
        <taxon>Brucella/Ochrobactrum group</taxon>
        <taxon>Brucella</taxon>
    </lineage>
</organism>
<dbReference type="PANTHER" id="PTHR43396">
    <property type="entry name" value="FLAVOHEMOPROTEIN"/>
    <property type="match status" value="1"/>
</dbReference>
<comment type="catalytic activity">
    <reaction evidence="16">
        <text>2 nitric oxide + NADH + 2 O2 = 2 nitrate + NAD(+) + H(+)</text>
        <dbReference type="Rhea" id="RHEA:19469"/>
        <dbReference type="ChEBI" id="CHEBI:15378"/>
        <dbReference type="ChEBI" id="CHEBI:15379"/>
        <dbReference type="ChEBI" id="CHEBI:16480"/>
        <dbReference type="ChEBI" id="CHEBI:17632"/>
        <dbReference type="ChEBI" id="CHEBI:57540"/>
        <dbReference type="ChEBI" id="CHEBI:57945"/>
        <dbReference type="EC" id="1.14.12.17"/>
    </reaction>
</comment>
<evidence type="ECO:0000256" key="16">
    <source>
        <dbReference type="ARBA" id="ARBA00048649"/>
    </source>
</evidence>
<dbReference type="FunFam" id="1.10.490.10:FF:000003">
    <property type="entry name" value="Flavohemoprotein"/>
    <property type="match status" value="1"/>
</dbReference>
<keyword evidence="14" id="KW-0520">NAD</keyword>
<keyword evidence="9" id="KW-0479">Metal-binding</keyword>
<dbReference type="SUPFAM" id="SSF46458">
    <property type="entry name" value="Globin-like"/>
    <property type="match status" value="1"/>
</dbReference>
<dbReference type="PROSITE" id="PS01033">
    <property type="entry name" value="GLOBIN"/>
    <property type="match status" value="1"/>
</dbReference>
<protein>
    <recommendedName>
        <fullName evidence="4">nitric oxide dioxygenase</fullName>
        <ecNumber evidence="4">1.14.12.17</ecNumber>
    </recommendedName>
</protein>
<evidence type="ECO:0000313" key="21">
    <source>
        <dbReference type="EMBL" id="MBB5704613.1"/>
    </source>
</evidence>
<comment type="caution">
    <text evidence="21">The sequence shown here is derived from an EMBL/GenBank/DDBJ whole genome shotgun (WGS) entry which is preliminary data.</text>
</comment>
<dbReference type="FunFam" id="3.40.50.80:FF:000010">
    <property type="entry name" value="Flavohemoprotein"/>
    <property type="match status" value="1"/>
</dbReference>
<dbReference type="GO" id="GO:0046210">
    <property type="term" value="P:nitric oxide catabolic process"/>
    <property type="evidence" value="ECO:0007669"/>
    <property type="project" value="TreeGrafter"/>
</dbReference>
<feature type="domain" description="FAD-binding FR-type" evidence="20">
    <location>
        <begin position="155"/>
        <end position="260"/>
    </location>
</feature>
<feature type="domain" description="Globin" evidence="19">
    <location>
        <begin position="4"/>
        <end position="141"/>
    </location>
</feature>
<dbReference type="InterPro" id="IPR017938">
    <property type="entry name" value="Riboflavin_synthase-like_b-brl"/>
</dbReference>
<evidence type="ECO:0000256" key="10">
    <source>
        <dbReference type="ARBA" id="ARBA00022827"/>
    </source>
</evidence>
<evidence type="ECO:0000256" key="11">
    <source>
        <dbReference type="ARBA" id="ARBA00022857"/>
    </source>
</evidence>
<dbReference type="InterPro" id="IPR009050">
    <property type="entry name" value="Globin-like_sf"/>
</dbReference>
<keyword evidence="21" id="KW-0223">Dioxygenase</keyword>
<dbReference type="PANTHER" id="PTHR43396:SF3">
    <property type="entry name" value="FLAVOHEMOPROTEIN"/>
    <property type="match status" value="1"/>
</dbReference>
<dbReference type="GO" id="GO:0008941">
    <property type="term" value="F:nitric oxide dioxygenase NAD(P)H activity"/>
    <property type="evidence" value="ECO:0007669"/>
    <property type="project" value="UniProtKB-EC"/>
</dbReference>
<comment type="catalytic activity">
    <reaction evidence="17">
        <text>2 nitric oxide + NADPH + 2 O2 = 2 nitrate + NADP(+) + H(+)</text>
        <dbReference type="Rhea" id="RHEA:19465"/>
        <dbReference type="ChEBI" id="CHEBI:15378"/>
        <dbReference type="ChEBI" id="CHEBI:15379"/>
        <dbReference type="ChEBI" id="CHEBI:16480"/>
        <dbReference type="ChEBI" id="CHEBI:17632"/>
        <dbReference type="ChEBI" id="CHEBI:57783"/>
        <dbReference type="ChEBI" id="CHEBI:58349"/>
        <dbReference type="EC" id="1.14.12.17"/>
    </reaction>
</comment>
<dbReference type="GO" id="GO:0019825">
    <property type="term" value="F:oxygen binding"/>
    <property type="evidence" value="ECO:0007669"/>
    <property type="project" value="InterPro"/>
</dbReference>
<comment type="similarity">
    <text evidence="18">Belongs to the globin family.</text>
</comment>
<evidence type="ECO:0000259" key="19">
    <source>
        <dbReference type="PROSITE" id="PS01033"/>
    </source>
</evidence>
<keyword evidence="12 21" id="KW-0560">Oxidoreductase</keyword>
<dbReference type="InterPro" id="IPR001433">
    <property type="entry name" value="OxRdtase_FAD/NAD-bd"/>
</dbReference>
<gene>
    <name evidence="21" type="ORF">FHS76_004536</name>
</gene>
<keyword evidence="22" id="KW-1185">Reference proteome</keyword>
<dbReference type="GO" id="GO:0005344">
    <property type="term" value="F:oxygen carrier activity"/>
    <property type="evidence" value="ECO:0007669"/>
    <property type="project" value="UniProtKB-KW"/>
</dbReference>
<keyword evidence="8" id="KW-0285">Flavoprotein</keyword>
<evidence type="ECO:0000256" key="4">
    <source>
        <dbReference type="ARBA" id="ARBA00012229"/>
    </source>
</evidence>
<keyword evidence="13" id="KW-0408">Iron</keyword>
<keyword evidence="10" id="KW-0274">FAD</keyword>
<dbReference type="EMBL" id="JACIJG010000039">
    <property type="protein sequence ID" value="MBB5704613.1"/>
    <property type="molecule type" value="Genomic_DNA"/>
</dbReference>
<evidence type="ECO:0000256" key="2">
    <source>
        <dbReference type="ARBA" id="ARBA00001974"/>
    </source>
</evidence>
<dbReference type="PRINTS" id="PR00410">
    <property type="entry name" value="PHEHYDRXLASE"/>
</dbReference>
<dbReference type="GO" id="GO:0046872">
    <property type="term" value="F:metal ion binding"/>
    <property type="evidence" value="ECO:0007669"/>
    <property type="project" value="UniProtKB-KW"/>
</dbReference>
<sequence>MPEPLSETTIQIVKASAPALAVHGTAITTAMYARLFKDSHIRELFNHSNQGEGGSQVHALSAAIIAYARNIDNLAPVVPVVERIAHKHIGYHILPEHYPFVATALLDAIREVLGDAATPELIQAWGEAYWFLANLLMEREADIREGLEAQAGGWNGWRPFAIAEKNEESSVITTFVLKPADGGPVVRHKPGQYLTFRLRLPDGSQVKRNYSISCSPNDSAYRISVKREATGAGGSRFLHDIVQVGDVIEATPPAGDFFLPEEPVRPVILLSAGVGLTPMVSMVETIGAQYPDVQAHYVHAALNSSTHAMDRHVRTIAKHHGRISVATFYSEPALTDSAGVTHDYDGFISVEWLKHNTPFEKGDFYLCGPKPFLKSLVTDLWKSGVEAERIHFEFFGPSDELLAAA</sequence>
<dbReference type="Pfam" id="PF00042">
    <property type="entry name" value="Globin"/>
    <property type="match status" value="1"/>
</dbReference>
<evidence type="ECO:0000259" key="20">
    <source>
        <dbReference type="PROSITE" id="PS51384"/>
    </source>
</evidence>
<evidence type="ECO:0000256" key="14">
    <source>
        <dbReference type="ARBA" id="ARBA00023027"/>
    </source>
</evidence>
<comment type="similarity">
    <text evidence="3">In the C-terminal section; belongs to the flavoprotein pyridine nucleotide cytochrome reductase family.</text>
</comment>
<evidence type="ECO:0000256" key="7">
    <source>
        <dbReference type="ARBA" id="ARBA00022621"/>
    </source>
</evidence>